<name>A0ACC0B922_CATRO</name>
<proteinExistence type="predicted"/>
<dbReference type="EMBL" id="CM044704">
    <property type="protein sequence ID" value="KAI5669146.1"/>
    <property type="molecule type" value="Genomic_DNA"/>
</dbReference>
<protein>
    <submittedName>
        <fullName evidence="1">Uncharacterized protein</fullName>
    </submittedName>
</protein>
<comment type="caution">
    <text evidence="1">The sequence shown here is derived from an EMBL/GenBank/DDBJ whole genome shotgun (WGS) entry which is preliminary data.</text>
</comment>
<gene>
    <name evidence="1" type="ORF">M9H77_18999</name>
</gene>
<reference evidence="2" key="1">
    <citation type="journal article" date="2023" name="Nat. Plants">
        <title>Single-cell RNA sequencing provides a high-resolution roadmap for understanding the multicellular compartmentation of specialized metabolism.</title>
        <authorList>
            <person name="Sun S."/>
            <person name="Shen X."/>
            <person name="Li Y."/>
            <person name="Li Y."/>
            <person name="Wang S."/>
            <person name="Li R."/>
            <person name="Zhang H."/>
            <person name="Shen G."/>
            <person name="Guo B."/>
            <person name="Wei J."/>
            <person name="Xu J."/>
            <person name="St-Pierre B."/>
            <person name="Chen S."/>
            <person name="Sun C."/>
        </authorList>
    </citation>
    <scope>NUCLEOTIDE SEQUENCE [LARGE SCALE GENOMIC DNA]</scope>
</reference>
<evidence type="ECO:0000313" key="1">
    <source>
        <dbReference type="EMBL" id="KAI5669146.1"/>
    </source>
</evidence>
<keyword evidence="2" id="KW-1185">Reference proteome</keyword>
<evidence type="ECO:0000313" key="2">
    <source>
        <dbReference type="Proteomes" id="UP001060085"/>
    </source>
</evidence>
<sequence>MAKQPPASCRRRKLTYSIGVHVSGHSITFQVLEQRLKDLGKLPHGCDMIALDHGYLVVRFFSREDYLKVLTQGPWIILGHYLTVTLVCVPFSEMHIEFFNKKVLLRMGNQIGKVTKVDDATVSVLRGCFARLCVETDLNKPLLPSTCGAVSFHHQPLTVGVICWVWSVDDSTTLPPQSAASSGTMEKPAGNKDPPTSVRAMGRVHVLHPSSATEKFVGTKSGKHGGNQGLVLRNFAMLSWTLSKQINLLFLFSLKLGLGFIVPNSTNFSLIINMTRWCVPKLKALQIAYGLPGSLRSLSKSIWLCSLIQVFMIDEAKLGGGSTVPSIAYVMQSALVPQHFVNEVERLHRRFFWGDRD</sequence>
<accession>A0ACC0B922</accession>
<dbReference type="Proteomes" id="UP001060085">
    <property type="component" value="Linkage Group LG04"/>
</dbReference>
<organism evidence="1 2">
    <name type="scientific">Catharanthus roseus</name>
    <name type="common">Madagascar periwinkle</name>
    <name type="synonym">Vinca rosea</name>
    <dbReference type="NCBI Taxonomy" id="4058"/>
    <lineage>
        <taxon>Eukaryota</taxon>
        <taxon>Viridiplantae</taxon>
        <taxon>Streptophyta</taxon>
        <taxon>Embryophyta</taxon>
        <taxon>Tracheophyta</taxon>
        <taxon>Spermatophyta</taxon>
        <taxon>Magnoliopsida</taxon>
        <taxon>eudicotyledons</taxon>
        <taxon>Gunneridae</taxon>
        <taxon>Pentapetalae</taxon>
        <taxon>asterids</taxon>
        <taxon>lamiids</taxon>
        <taxon>Gentianales</taxon>
        <taxon>Apocynaceae</taxon>
        <taxon>Rauvolfioideae</taxon>
        <taxon>Vinceae</taxon>
        <taxon>Catharanthinae</taxon>
        <taxon>Catharanthus</taxon>
    </lineage>
</organism>